<feature type="region of interest" description="Disordered" evidence="1">
    <location>
        <begin position="437"/>
        <end position="509"/>
    </location>
</feature>
<name>A0AAD6S3Y9_9AGAR</name>
<comment type="caution">
    <text evidence="2">The sequence shown here is derived from an EMBL/GenBank/DDBJ whole genome shotgun (WGS) entry which is preliminary data.</text>
</comment>
<sequence length="1115" mass="124398">MPWALQQGARAFPAAINGPSEALGDQCYLYRRSSDVLGPQAVCDTAALMLHRLIAVHDTTFCDALTAMYRAALLMLPLCPPPSLHLSLVIAASSSLRPASTLTTTPHPVPLSCRPSIGNPTKSITLNKTGAELRQDRARQKERIAVLSFTQREALLGSGEHDIEMPDGLDFHSSDWRDLDSNDEEALQTLPPGEEGYLHSHAGKEETFHQILDKCRPGRGDPRRRAQRVQLMINSWKEQLAYLTDAYLCLKKVGTLVCDAATTPGAWEIEVIGLDEYGSRSFIHGSDAKRTNETLLRHGYIDVPVLKESPSPSPSASSRFISKFTVCAPATAWLSTAYDAYLQIIGEVDAHAHAAMGCNAAWYIRNICASCMYKTKNEIPLKFSWLGCMDGNNSLKLVDATFLAGQTRPDNRASTSFRWLSPTQVDVFKDEVADAQKKARSKKAVPTSVPLESATAAEPASSSPTERSTSEAPRSAPSTTTSTSAPPTTAAPTEVPARNHEPAAANDNDGDVAWLNINELSGQESKELAKCLDTCVERFAGIFLTVCRHGHVVIMCNIMCDMIRSGELMKYLLAMVKWLLDHYGADIGLGYDIMCAFFKTLMRSSLGASVTAMRMQGVVPAFHGHAHNRACQIGWHPLYVEGVGLEDFEECERTFAKSNHLASTTRLSTPFHRQQQIDEHFKFHDVDKHTASGNFIYQNYRQSLEKIVSNAGQLSILEDSLGTTAADYEMYHRTEVAYFQGLKKEPDDIQQTVDYIAVLQKHADEISSSTQADKDFKNLDFDIIRNGYTQPKIAQVHTWYRTTHTRYLTVEEELCRFEEQHSIVVRWVVDSDEYTAGLIVATERKYRAALTEVEGLVVLRLLELTKLGMSGLAYNLRKKISKALKTRSEAIRRALTTYNEAAAMLNPPRECLTFAEVLQTTTITEFDILRDTRQDIRLQPWTQPARREAMVLHFGIKRVREEIRRLNVEVTRLLTFLIDEHVDYYRAIASNLLVNPVLAVELQRHWLHASRVSAAICKRIALTSRLVGFSGSIFPGQHIDRDPALSEGIPPPYWLATELGVTVMSVEYEEPTDPDIGARPAAQEEEDEELVIRGLDIEEDRLVDLIDHLSTFDDT</sequence>
<evidence type="ECO:0000313" key="3">
    <source>
        <dbReference type="Proteomes" id="UP001218188"/>
    </source>
</evidence>
<dbReference type="EMBL" id="JARJCM010000338">
    <property type="protein sequence ID" value="KAJ7018507.1"/>
    <property type="molecule type" value="Genomic_DNA"/>
</dbReference>
<dbReference type="PANTHER" id="PTHR33096:SF1">
    <property type="entry name" value="CXC1-LIKE CYSTEINE CLUSTER ASSOCIATED WITH KDZ TRANSPOSASES DOMAIN-CONTAINING PROTEIN"/>
    <property type="match status" value="1"/>
</dbReference>
<reference evidence="2" key="1">
    <citation type="submission" date="2023-03" db="EMBL/GenBank/DDBJ databases">
        <title>Massive genome expansion in bonnet fungi (Mycena s.s.) driven by repeated elements and novel gene families across ecological guilds.</title>
        <authorList>
            <consortium name="Lawrence Berkeley National Laboratory"/>
            <person name="Harder C.B."/>
            <person name="Miyauchi S."/>
            <person name="Viragh M."/>
            <person name="Kuo A."/>
            <person name="Thoen E."/>
            <person name="Andreopoulos B."/>
            <person name="Lu D."/>
            <person name="Skrede I."/>
            <person name="Drula E."/>
            <person name="Henrissat B."/>
            <person name="Morin E."/>
            <person name="Kohler A."/>
            <person name="Barry K."/>
            <person name="LaButti K."/>
            <person name="Morin E."/>
            <person name="Salamov A."/>
            <person name="Lipzen A."/>
            <person name="Mereny Z."/>
            <person name="Hegedus B."/>
            <person name="Baldrian P."/>
            <person name="Stursova M."/>
            <person name="Weitz H."/>
            <person name="Taylor A."/>
            <person name="Grigoriev I.V."/>
            <person name="Nagy L.G."/>
            <person name="Martin F."/>
            <person name="Kauserud H."/>
        </authorList>
    </citation>
    <scope>NUCLEOTIDE SEQUENCE</scope>
    <source>
        <strain evidence="2">CBHHK200</strain>
    </source>
</reference>
<evidence type="ECO:0000256" key="1">
    <source>
        <dbReference type="SAM" id="MobiDB-lite"/>
    </source>
</evidence>
<dbReference type="Pfam" id="PF18758">
    <property type="entry name" value="KDZ"/>
    <property type="match status" value="1"/>
</dbReference>
<protein>
    <submittedName>
        <fullName evidence="2">Uncharacterized protein</fullName>
    </submittedName>
</protein>
<proteinExistence type="predicted"/>
<accession>A0AAD6S3Y9</accession>
<dbReference type="PANTHER" id="PTHR33096">
    <property type="entry name" value="CXC2 DOMAIN-CONTAINING PROTEIN"/>
    <property type="match status" value="1"/>
</dbReference>
<feature type="compositionally biased region" description="Low complexity" evidence="1">
    <location>
        <begin position="452"/>
        <end position="496"/>
    </location>
</feature>
<dbReference type="InterPro" id="IPR040521">
    <property type="entry name" value="KDZ"/>
</dbReference>
<organism evidence="2 3">
    <name type="scientific">Mycena alexandri</name>
    <dbReference type="NCBI Taxonomy" id="1745969"/>
    <lineage>
        <taxon>Eukaryota</taxon>
        <taxon>Fungi</taxon>
        <taxon>Dikarya</taxon>
        <taxon>Basidiomycota</taxon>
        <taxon>Agaricomycotina</taxon>
        <taxon>Agaricomycetes</taxon>
        <taxon>Agaricomycetidae</taxon>
        <taxon>Agaricales</taxon>
        <taxon>Marasmiineae</taxon>
        <taxon>Mycenaceae</taxon>
        <taxon>Mycena</taxon>
    </lineage>
</organism>
<evidence type="ECO:0000313" key="2">
    <source>
        <dbReference type="EMBL" id="KAJ7018507.1"/>
    </source>
</evidence>
<gene>
    <name evidence="2" type="ORF">C8F04DRAFT_1277648</name>
</gene>
<dbReference type="AlphaFoldDB" id="A0AAD6S3Y9"/>
<dbReference type="Proteomes" id="UP001218188">
    <property type="component" value="Unassembled WGS sequence"/>
</dbReference>
<keyword evidence="3" id="KW-1185">Reference proteome</keyword>